<dbReference type="GO" id="GO:0036424">
    <property type="term" value="F:L-phosphoserine phosphatase activity"/>
    <property type="evidence" value="ECO:0007669"/>
    <property type="project" value="TreeGrafter"/>
</dbReference>
<dbReference type="GO" id="GO:0000287">
    <property type="term" value="F:magnesium ion binding"/>
    <property type="evidence" value="ECO:0007669"/>
    <property type="project" value="TreeGrafter"/>
</dbReference>
<dbReference type="GO" id="GO:0005737">
    <property type="term" value="C:cytoplasm"/>
    <property type="evidence" value="ECO:0007669"/>
    <property type="project" value="TreeGrafter"/>
</dbReference>
<dbReference type="Pfam" id="PF14681">
    <property type="entry name" value="UPRTase"/>
    <property type="match status" value="1"/>
</dbReference>
<dbReference type="SUPFAM" id="SSF53271">
    <property type="entry name" value="PRTase-like"/>
    <property type="match status" value="1"/>
</dbReference>
<reference evidence="2 3" key="1">
    <citation type="journal article" date="2020" name="Genomics">
        <title>Complete, high-quality genomes from long-read metagenomic sequencing of two wolf lichen thalli reveals enigmatic genome architecture.</title>
        <authorList>
            <person name="McKenzie S.K."/>
            <person name="Walston R.F."/>
            <person name="Allen J.L."/>
        </authorList>
    </citation>
    <scope>NUCLEOTIDE SEQUENCE [LARGE SCALE GENOMIC DNA]</scope>
    <source>
        <strain evidence="2">WasteWater1</strain>
    </source>
</reference>
<name>A0A8H6CIY8_9LECA</name>
<dbReference type="InterPro" id="IPR029057">
    <property type="entry name" value="PRTase-like"/>
</dbReference>
<dbReference type="InterPro" id="IPR023214">
    <property type="entry name" value="HAD_sf"/>
</dbReference>
<dbReference type="Gene3D" id="3.40.50.300">
    <property type="entry name" value="P-loop containing nucleotide triphosphate hydrolases"/>
    <property type="match status" value="1"/>
</dbReference>
<dbReference type="SUPFAM" id="SSF52540">
    <property type="entry name" value="P-loop containing nucleoside triphosphate hydrolases"/>
    <property type="match status" value="1"/>
</dbReference>
<feature type="domain" description="Phosphoribosyltransferase" evidence="1">
    <location>
        <begin position="693"/>
        <end position="889"/>
    </location>
</feature>
<dbReference type="Pfam" id="PF12710">
    <property type="entry name" value="HAD"/>
    <property type="match status" value="1"/>
</dbReference>
<dbReference type="PANTHER" id="PTHR43344:SF20">
    <property type="entry name" value="URACIL PHOSPHORIBOSYLTRANSFERASE"/>
    <property type="match status" value="1"/>
</dbReference>
<keyword evidence="3" id="KW-1185">Reference proteome</keyword>
<dbReference type="Pfam" id="PF13207">
    <property type="entry name" value="AAA_17"/>
    <property type="match status" value="1"/>
</dbReference>
<gene>
    <name evidence="2" type="ORF">HO133_010585</name>
</gene>
<evidence type="ECO:0000313" key="3">
    <source>
        <dbReference type="Proteomes" id="UP000593566"/>
    </source>
</evidence>
<dbReference type="GO" id="GO:0006564">
    <property type="term" value="P:L-serine biosynthetic process"/>
    <property type="evidence" value="ECO:0007669"/>
    <property type="project" value="TreeGrafter"/>
</dbReference>
<dbReference type="InterPro" id="IPR050582">
    <property type="entry name" value="HAD-like_SerB"/>
</dbReference>
<comment type="caution">
    <text evidence="2">The sequence shown here is derived from an EMBL/GenBank/DDBJ whole genome shotgun (WGS) entry which is preliminary data.</text>
</comment>
<dbReference type="Gene3D" id="3.40.50.2020">
    <property type="match status" value="1"/>
</dbReference>
<dbReference type="Proteomes" id="UP000593566">
    <property type="component" value="Unassembled WGS sequence"/>
</dbReference>
<dbReference type="Gene3D" id="3.40.50.1000">
    <property type="entry name" value="HAD superfamily/HAD-like"/>
    <property type="match status" value="1"/>
</dbReference>
<dbReference type="InterPro" id="IPR027417">
    <property type="entry name" value="P-loop_NTPase"/>
</dbReference>
<dbReference type="AlphaFoldDB" id="A0A8H6CIY8"/>
<dbReference type="InterPro" id="IPR036412">
    <property type="entry name" value="HAD-like_sf"/>
</dbReference>
<evidence type="ECO:0000259" key="1">
    <source>
        <dbReference type="Pfam" id="PF14681"/>
    </source>
</evidence>
<evidence type="ECO:0000313" key="2">
    <source>
        <dbReference type="EMBL" id="KAF6224011.1"/>
    </source>
</evidence>
<sequence length="893" mass="100214">MRPTGDALLKRWHGMLGLSRQSPPSWYRDRLREELQERRLAKTRWQKLSEASDVFFSSSRARYDGYPVRRLPPFVISRHGLVYTYMLAKFTLRWKFYRTAAIMCNAPHYDSVREVVNPSKDQKLEEVASRHQIDPVAFNKAAQRSIDLANAANLPFYLHLTLHQLHLITTYLIDYRIEFPTHPSEKTQGFSMMPANCENASSNVSGSMADLQLNQPTTPENRSAFDHKAVVVGLYGIPGSGKTFLLNKLKQELGQTQFSFYEGSEMISTVVPGGLDAFQSMEEQEKAHWRRHAIDAIGKNCADSGQVAVVAGHFMFWSEEQEAGRPVYTLNDLEIFTHIVYLDVLAEVVERRRLDDTERSRPSTSASHLHKWQQEEKTQLRDLCRRHGILFSLVSPSPTLLNKVSRLLREFKYHNEEYNLSQAKIKLDDVVVANQRQLETVLVMDADRTLAAEDAGALFWKRVSDSRPLQGAASTLNTLFSSPLGHSYTAFRQAVLIYEETANDEEFDTLCQEVALAVTMHPEIVSLLQLVAEQKHVGAVVVTCGLRRVWDKVLERERLSEKVKVIGGGRIADGFVVSAAVKGALVARLREVHHMRVWAFGDSPLDLDMLRKADRAIVVVGEEQTRSKTMDVALTNAIDYDGLRAHQAVLPSNASPRLDTTKLPMIKLTEPAFVKSLLCDRYTHDGLQVLCATDRNAAKLLATRMRDAAVAGPDLREAHRRVGWYLANEFVADVMGLEQCPIRHVLGHQTRGYQLFHEQQTTIVALMRGGEPMASGVNDAFPLAMFLHASDADDIKLHHLQGQLTVILVDSVVNTGKTIVKFVQHVRKLHATIRIVVVAGVVQAQCLSGGSLNQTLARHAKLHLIALRLSDTKFTGSGTTDTGNRLFSTTHLS</sequence>
<dbReference type="InterPro" id="IPR000836">
    <property type="entry name" value="PRTase_dom"/>
</dbReference>
<dbReference type="PANTHER" id="PTHR43344">
    <property type="entry name" value="PHOSPHOSERINE PHOSPHATASE"/>
    <property type="match status" value="1"/>
</dbReference>
<proteinExistence type="predicted"/>
<organism evidence="2 3">
    <name type="scientific">Letharia lupina</name>
    <dbReference type="NCBI Taxonomy" id="560253"/>
    <lineage>
        <taxon>Eukaryota</taxon>
        <taxon>Fungi</taxon>
        <taxon>Dikarya</taxon>
        <taxon>Ascomycota</taxon>
        <taxon>Pezizomycotina</taxon>
        <taxon>Lecanoromycetes</taxon>
        <taxon>OSLEUM clade</taxon>
        <taxon>Lecanoromycetidae</taxon>
        <taxon>Lecanorales</taxon>
        <taxon>Lecanorineae</taxon>
        <taxon>Parmeliaceae</taxon>
        <taxon>Letharia</taxon>
    </lineage>
</organism>
<accession>A0A8H6CIY8</accession>
<dbReference type="CDD" id="cd06223">
    <property type="entry name" value="PRTases_typeI"/>
    <property type="match status" value="1"/>
</dbReference>
<dbReference type="RefSeq" id="XP_037153071.1">
    <property type="nucleotide sequence ID" value="XM_037301437.1"/>
</dbReference>
<protein>
    <recommendedName>
        <fullName evidence="1">Phosphoribosyltransferase domain-containing protein</fullName>
    </recommendedName>
</protein>
<dbReference type="EMBL" id="JACCJB010000009">
    <property type="protein sequence ID" value="KAF6224011.1"/>
    <property type="molecule type" value="Genomic_DNA"/>
</dbReference>
<dbReference type="SUPFAM" id="SSF56784">
    <property type="entry name" value="HAD-like"/>
    <property type="match status" value="1"/>
</dbReference>
<dbReference type="GeneID" id="59338975"/>